<evidence type="ECO:0000256" key="1">
    <source>
        <dbReference type="ARBA" id="ARBA00010348"/>
    </source>
</evidence>
<dbReference type="VEuPathDB" id="FungiDB:MFRU_046g00560"/>
<dbReference type="GO" id="GO:0016035">
    <property type="term" value="C:zeta DNA polymerase complex"/>
    <property type="evidence" value="ECO:0007669"/>
    <property type="project" value="TreeGrafter"/>
</dbReference>
<protein>
    <recommendedName>
        <fullName evidence="5">HORMA domain-containing protein</fullName>
    </recommendedName>
</protein>
<dbReference type="InterPro" id="IPR036570">
    <property type="entry name" value="HORMA_dom_sf"/>
</dbReference>
<accession>A0A5M9JRH8</accession>
<dbReference type="EMBL" id="VICG01000006">
    <property type="protein sequence ID" value="KAA8571297.1"/>
    <property type="molecule type" value="Genomic_DNA"/>
</dbReference>
<feature type="compositionally biased region" description="Basic and acidic residues" evidence="2">
    <location>
        <begin position="203"/>
        <end position="214"/>
    </location>
</feature>
<proteinExistence type="inferred from homology"/>
<dbReference type="SUPFAM" id="SSF56019">
    <property type="entry name" value="The spindle assembly checkpoint protein mad2"/>
    <property type="match status" value="1"/>
</dbReference>
<dbReference type="AlphaFoldDB" id="A0A5M9JRH8"/>
<sequence>MSNEYPSLPTHASSLLPHPLNPYHPPRARSLPPNTFLLTRAFNFPVPQNRHPQLCAYINSCVAALTPHLQAGTIDSLSVVIYSDAPLGGEIQILERYMFSLSRFPTIPISERFTEFEFRAAGDPSEIRNVDVEEELRATLRKLAYSAGKLEELKNPEDCTWGVVMEMKEMLEARETRQLDIRNRLNPRLRSCRFHLKGRIWTSKEREKPRRGEPEATANSRIGRARGGVKKHGDPAPSRWANSSWKPGSRKGRQNSSPATLKRNDKSNEAMSNPTPHPQNGSSKDLRYLTIPRPGQARPGHTFTQPTPIHLPNAAKTHVKTQERYRKSRNQSPSNQPQVLNTHHVKRSQGNEGKSPQTTLAIP</sequence>
<comment type="caution">
    <text evidence="3">The sequence shown here is derived from an EMBL/GenBank/DDBJ whole genome shotgun (WGS) entry which is preliminary data.</text>
</comment>
<dbReference type="InterPro" id="IPR045091">
    <property type="entry name" value="Mad2-like"/>
</dbReference>
<gene>
    <name evidence="3" type="ORF">EYC84_000619</name>
</gene>
<feature type="compositionally biased region" description="Polar residues" evidence="2">
    <location>
        <begin position="348"/>
        <end position="363"/>
    </location>
</feature>
<feature type="compositionally biased region" description="Polar residues" evidence="2">
    <location>
        <begin position="269"/>
        <end position="283"/>
    </location>
</feature>
<dbReference type="PANTHER" id="PTHR11842:SF10">
    <property type="entry name" value="MITOTIC SPINDLE ASSEMBLY CHECKPOINT PROTEIN MAD2B"/>
    <property type="match status" value="1"/>
</dbReference>
<feature type="compositionally biased region" description="Polar residues" evidence="2">
    <location>
        <begin position="330"/>
        <end position="341"/>
    </location>
</feature>
<dbReference type="Proteomes" id="UP000322873">
    <property type="component" value="Unassembled WGS sequence"/>
</dbReference>
<dbReference type="Gene3D" id="3.30.900.10">
    <property type="entry name" value="HORMA domain"/>
    <property type="match status" value="1"/>
</dbReference>
<feature type="region of interest" description="Disordered" evidence="2">
    <location>
        <begin position="203"/>
        <end position="363"/>
    </location>
</feature>
<reference evidence="3 4" key="1">
    <citation type="submission" date="2019-06" db="EMBL/GenBank/DDBJ databases">
        <title>Genome Sequence of the Brown Rot Fungal Pathogen Monilinia fructicola.</title>
        <authorList>
            <person name="De Miccolis Angelini R.M."/>
            <person name="Landi L."/>
            <person name="Abate D."/>
            <person name="Pollastro S."/>
            <person name="Romanazzi G."/>
            <person name="Faretra F."/>
        </authorList>
    </citation>
    <scope>NUCLEOTIDE SEQUENCE [LARGE SCALE GENOMIC DNA]</scope>
    <source>
        <strain evidence="3 4">Mfrc123</strain>
    </source>
</reference>
<evidence type="ECO:0000313" key="4">
    <source>
        <dbReference type="Proteomes" id="UP000322873"/>
    </source>
</evidence>
<comment type="similarity">
    <text evidence="1">Belongs to the MAD2 family.</text>
</comment>
<keyword evidence="4" id="KW-1185">Reference proteome</keyword>
<evidence type="ECO:0000313" key="3">
    <source>
        <dbReference type="EMBL" id="KAA8571297.1"/>
    </source>
</evidence>
<dbReference type="PANTHER" id="PTHR11842">
    <property type="entry name" value="MITOTIC SPINDLE ASSEMBLY CHECKPOINT PROTEIN MAD2"/>
    <property type="match status" value="1"/>
</dbReference>
<organism evidence="3 4">
    <name type="scientific">Monilinia fructicola</name>
    <name type="common">Brown rot fungus</name>
    <name type="synonym">Ciboria fructicola</name>
    <dbReference type="NCBI Taxonomy" id="38448"/>
    <lineage>
        <taxon>Eukaryota</taxon>
        <taxon>Fungi</taxon>
        <taxon>Dikarya</taxon>
        <taxon>Ascomycota</taxon>
        <taxon>Pezizomycotina</taxon>
        <taxon>Leotiomycetes</taxon>
        <taxon>Helotiales</taxon>
        <taxon>Sclerotiniaceae</taxon>
        <taxon>Monilinia</taxon>
    </lineage>
</organism>
<evidence type="ECO:0000256" key="2">
    <source>
        <dbReference type="SAM" id="MobiDB-lite"/>
    </source>
</evidence>
<name>A0A5M9JRH8_MONFR</name>
<evidence type="ECO:0008006" key="5">
    <source>
        <dbReference type="Google" id="ProtNLM"/>
    </source>
</evidence>